<protein>
    <recommendedName>
        <fullName evidence="2">Phospholipase/carboxylesterase/thioesterase domain-containing protein</fullName>
    </recommendedName>
</protein>
<gene>
    <name evidence="1" type="ORF">K9W45_12160</name>
</gene>
<dbReference type="Gene3D" id="1.25.40.1040">
    <property type="match status" value="1"/>
</dbReference>
<dbReference type="EMBL" id="CP084166">
    <property type="protein sequence ID" value="UJG40574.1"/>
    <property type="molecule type" value="Genomic_DNA"/>
</dbReference>
<evidence type="ECO:0008006" key="2">
    <source>
        <dbReference type="Google" id="ProtNLM"/>
    </source>
</evidence>
<dbReference type="InterPro" id="IPR029058">
    <property type="entry name" value="AB_hydrolase_fold"/>
</dbReference>
<evidence type="ECO:0000313" key="1">
    <source>
        <dbReference type="EMBL" id="UJG40574.1"/>
    </source>
</evidence>
<dbReference type="SUPFAM" id="SSF53474">
    <property type="entry name" value="alpha/beta-Hydrolases"/>
    <property type="match status" value="1"/>
</dbReference>
<dbReference type="InterPro" id="IPR011990">
    <property type="entry name" value="TPR-like_helical_dom_sf"/>
</dbReference>
<organism evidence="1">
    <name type="scientific">Candidatus Heimdallarchaeum aukensis</name>
    <dbReference type="NCBI Taxonomy" id="2876573"/>
    <lineage>
        <taxon>Archaea</taxon>
        <taxon>Promethearchaeati</taxon>
        <taxon>Candidatus Heimdallarchaeota</taxon>
        <taxon>Candidatus Heimdallarchaeia (ex Rinke et al. 2021) (nom. nud.)</taxon>
        <taxon>Candidatus Heimdallarchaeales</taxon>
        <taxon>Candidatus Heimdallarchaeaceae</taxon>
        <taxon>Candidatus Heimdallarchaeum</taxon>
    </lineage>
</organism>
<dbReference type="SUPFAM" id="SSF48452">
    <property type="entry name" value="TPR-like"/>
    <property type="match status" value="1"/>
</dbReference>
<dbReference type="Gene3D" id="3.40.50.1820">
    <property type="entry name" value="alpha/beta hydrolase"/>
    <property type="match status" value="1"/>
</dbReference>
<proteinExistence type="predicted"/>
<dbReference type="AlphaFoldDB" id="A0A9Y1FL93"/>
<sequence>MVEFLKVKEGKKDNVDWASFQSSKREIMNLYFEKKYEEGLKKSQQLIEKFPEFPETTYFYTACFYGLLNKREEALNSLKMGMEKGAWWTSQFLNSETDLDLLKDDPRFIELGKRGDQILREEETSPELLISYSDNYNLNEEYIVLLILHWFSGNNLETRFFWDTLLKLRNDLILCFLQSSQICGKNRYCWDNWAMTRKEVLKAYNYLKTNLRIKETILAGVSQGATVAFRMTFNNFIRADRLILVIPSIKSKEQISEIIENVEQDVQEISTLIFAGQKDTFYQGALQLDQYIKEKRLKSKIYSYSNLGHSIPEDTIEKVNEFIEKNN</sequence>
<dbReference type="Proteomes" id="UP001201020">
    <property type="component" value="Chromosome"/>
</dbReference>
<name>A0A9Y1FL93_9ARCH</name>
<dbReference type="NCBIfam" id="NF047558">
    <property type="entry name" value="TPR_END_plus"/>
    <property type="match status" value="1"/>
</dbReference>
<reference evidence="1" key="1">
    <citation type="journal article" date="2022" name="Nat. Microbiol.">
        <title>Unique mobile elements and scalable gene flow at the prokaryote-eukaryote boundary revealed by circularized Asgard archaea genomes.</title>
        <authorList>
            <person name="Wu F."/>
            <person name="Speth D.R."/>
            <person name="Philosof A."/>
            <person name="Cremiere A."/>
            <person name="Narayanan A."/>
            <person name="Barco R.A."/>
            <person name="Connon S.A."/>
            <person name="Amend J.P."/>
            <person name="Antoshechkin I.A."/>
            <person name="Orphan V.J."/>
        </authorList>
    </citation>
    <scope>NUCLEOTIDE SEQUENCE</scope>
    <source>
        <strain evidence="1">PM71</strain>
    </source>
</reference>
<accession>A0A9Y1FL93</accession>